<dbReference type="EMBL" id="JANPWB010000001">
    <property type="protein sequence ID" value="KAJ1217617.1"/>
    <property type="molecule type" value="Genomic_DNA"/>
</dbReference>
<organism evidence="2 3">
    <name type="scientific">Pleurodeles waltl</name>
    <name type="common">Iberian ribbed newt</name>
    <dbReference type="NCBI Taxonomy" id="8319"/>
    <lineage>
        <taxon>Eukaryota</taxon>
        <taxon>Metazoa</taxon>
        <taxon>Chordata</taxon>
        <taxon>Craniata</taxon>
        <taxon>Vertebrata</taxon>
        <taxon>Euteleostomi</taxon>
        <taxon>Amphibia</taxon>
        <taxon>Batrachia</taxon>
        <taxon>Caudata</taxon>
        <taxon>Salamandroidea</taxon>
        <taxon>Salamandridae</taxon>
        <taxon>Pleurodelinae</taxon>
        <taxon>Pleurodeles</taxon>
    </lineage>
</organism>
<feature type="region of interest" description="Disordered" evidence="1">
    <location>
        <begin position="69"/>
        <end position="88"/>
    </location>
</feature>
<dbReference type="Proteomes" id="UP001066276">
    <property type="component" value="Chromosome 1_1"/>
</dbReference>
<evidence type="ECO:0000256" key="1">
    <source>
        <dbReference type="SAM" id="MobiDB-lite"/>
    </source>
</evidence>
<name>A0AAV7WX84_PLEWA</name>
<evidence type="ECO:0000313" key="3">
    <source>
        <dbReference type="Proteomes" id="UP001066276"/>
    </source>
</evidence>
<comment type="caution">
    <text evidence="2">The sequence shown here is derived from an EMBL/GenBank/DDBJ whole genome shotgun (WGS) entry which is preliminary data.</text>
</comment>
<reference evidence="2" key="1">
    <citation type="journal article" date="2022" name="bioRxiv">
        <title>Sequencing and chromosome-scale assembly of the giantPleurodeles waltlgenome.</title>
        <authorList>
            <person name="Brown T."/>
            <person name="Elewa A."/>
            <person name="Iarovenko S."/>
            <person name="Subramanian E."/>
            <person name="Araus A.J."/>
            <person name="Petzold A."/>
            <person name="Susuki M."/>
            <person name="Suzuki K.-i.T."/>
            <person name="Hayashi T."/>
            <person name="Toyoda A."/>
            <person name="Oliveira C."/>
            <person name="Osipova E."/>
            <person name="Leigh N.D."/>
            <person name="Simon A."/>
            <person name="Yun M.H."/>
        </authorList>
    </citation>
    <scope>NUCLEOTIDE SEQUENCE</scope>
    <source>
        <strain evidence="2">20211129_DDA</strain>
        <tissue evidence="2">Liver</tissue>
    </source>
</reference>
<gene>
    <name evidence="2" type="ORF">NDU88_005210</name>
</gene>
<feature type="compositionally biased region" description="Basic and acidic residues" evidence="1">
    <location>
        <begin position="71"/>
        <end position="80"/>
    </location>
</feature>
<proteinExistence type="predicted"/>
<protein>
    <submittedName>
        <fullName evidence="2">Uncharacterized protein</fullName>
    </submittedName>
</protein>
<feature type="compositionally biased region" description="Basic residues" evidence="1">
    <location>
        <begin position="20"/>
        <end position="29"/>
    </location>
</feature>
<accession>A0AAV7WX84</accession>
<keyword evidence="3" id="KW-1185">Reference proteome</keyword>
<evidence type="ECO:0000313" key="2">
    <source>
        <dbReference type="EMBL" id="KAJ1217617.1"/>
    </source>
</evidence>
<feature type="region of interest" description="Disordered" evidence="1">
    <location>
        <begin position="17"/>
        <end position="41"/>
    </location>
</feature>
<sequence>MVRPGLALCTPEIRRAAHWDRRRGKRPRHEGRGSPQTSGEFTNRIRVVEGEPLELWRKTAGALVVTSELPRASREHDGGPRKAWYGLV</sequence>
<dbReference type="AlphaFoldDB" id="A0AAV7WX84"/>